<dbReference type="PROSITE" id="PS50893">
    <property type="entry name" value="ABC_TRANSPORTER_2"/>
    <property type="match status" value="1"/>
</dbReference>
<evidence type="ECO:0000256" key="2">
    <source>
        <dbReference type="ARBA" id="ARBA00022741"/>
    </source>
</evidence>
<keyword evidence="6" id="KW-1185">Reference proteome</keyword>
<dbReference type="GO" id="GO:0022857">
    <property type="term" value="F:transmembrane transporter activity"/>
    <property type="evidence" value="ECO:0007669"/>
    <property type="project" value="InterPro"/>
</dbReference>
<keyword evidence="2" id="KW-0547">Nucleotide-binding</keyword>
<dbReference type="Gene3D" id="3.40.50.300">
    <property type="entry name" value="P-loop containing nucleotide triphosphate hydrolases"/>
    <property type="match status" value="1"/>
</dbReference>
<dbReference type="FunFam" id="3.40.50.300:FF:000425">
    <property type="entry name" value="Probable ABC transporter, ATP-binding subunit"/>
    <property type="match status" value="1"/>
</dbReference>
<dbReference type="AlphaFoldDB" id="A0A399IWB6"/>
<evidence type="ECO:0000256" key="3">
    <source>
        <dbReference type="ARBA" id="ARBA00022840"/>
    </source>
</evidence>
<dbReference type="PANTHER" id="PTHR42781:SF4">
    <property type="entry name" value="SPERMIDINE_PUTRESCINE IMPORT ATP-BINDING PROTEIN POTA"/>
    <property type="match status" value="1"/>
</dbReference>
<dbReference type="SUPFAM" id="SSF52540">
    <property type="entry name" value="P-loop containing nucleoside triphosphate hydrolases"/>
    <property type="match status" value="1"/>
</dbReference>
<dbReference type="InterPro" id="IPR013611">
    <property type="entry name" value="Transp-assoc_OB_typ2"/>
</dbReference>
<name>A0A399IWB6_9RHOB</name>
<evidence type="ECO:0000256" key="1">
    <source>
        <dbReference type="ARBA" id="ARBA00022448"/>
    </source>
</evidence>
<dbReference type="SUPFAM" id="SSF50331">
    <property type="entry name" value="MOP-like"/>
    <property type="match status" value="1"/>
</dbReference>
<accession>A0A399IWB6</accession>
<keyword evidence="3 5" id="KW-0067">ATP-binding</keyword>
<dbReference type="GO" id="GO:0016887">
    <property type="term" value="F:ATP hydrolysis activity"/>
    <property type="evidence" value="ECO:0007669"/>
    <property type="project" value="InterPro"/>
</dbReference>
<protein>
    <submittedName>
        <fullName evidence="5">ABC transporter ATP-binding protein</fullName>
    </submittedName>
</protein>
<dbReference type="OrthoDB" id="9802264at2"/>
<dbReference type="Pfam" id="PF08402">
    <property type="entry name" value="TOBE_2"/>
    <property type="match status" value="1"/>
</dbReference>
<dbReference type="SMART" id="SM00382">
    <property type="entry name" value="AAA"/>
    <property type="match status" value="1"/>
</dbReference>
<dbReference type="InterPro" id="IPR003439">
    <property type="entry name" value="ABC_transporter-like_ATP-bd"/>
</dbReference>
<reference evidence="5 6" key="1">
    <citation type="submission" date="2018-08" db="EMBL/GenBank/DDBJ databases">
        <title>Pseudooceanicola sediminis CY03 in the family Rhodobacteracea.</title>
        <authorList>
            <person name="Zhang Y.-J."/>
        </authorList>
    </citation>
    <scope>NUCLEOTIDE SEQUENCE [LARGE SCALE GENOMIC DNA]</scope>
    <source>
        <strain evidence="5 6">CY03</strain>
    </source>
</reference>
<comment type="caution">
    <text evidence="5">The sequence shown here is derived from an EMBL/GenBank/DDBJ whole genome shotgun (WGS) entry which is preliminary data.</text>
</comment>
<sequence length="370" mass="39827">MTNDPSALTLTAISKKFGGLVAVDDLDLVVEPGALVSLLGPSGCGKTTTLRMVAGFETPDSGQIRIAGEDVTRQPPNRRGLGMVFQSYSLFPHRTVAENVAFGLRMAGASKQTQSDEVRRMLDMVHLTGREDMFPAQLSGGQQQRVALARALVVNPRVLLLDEPLGALDKALREQMQFEIREMQQRLEITTLLVTHDQEEAMSMSDQIAVMHGGRILQLGAPNQIYDRPETAFVATFLGTSNLFAGTVMPHGYLDTVAGKLPLPGPTPDRSHEMFTPGATLTLSVRPERVVLGPDAASLPQGLTGRIIAASFRGSYAAYRIALSDSETEITAYRQADASLGQTGLSIGQSISLGWPIEDSVIVTDAEPQE</sequence>
<dbReference type="RefSeq" id="WP_119400383.1">
    <property type="nucleotide sequence ID" value="NZ_QWJJ01000017.1"/>
</dbReference>
<feature type="domain" description="ABC transporter" evidence="4">
    <location>
        <begin position="8"/>
        <end position="238"/>
    </location>
</feature>
<dbReference type="Proteomes" id="UP000265848">
    <property type="component" value="Unassembled WGS sequence"/>
</dbReference>
<gene>
    <name evidence="5" type="ORF">DL237_17505</name>
</gene>
<dbReference type="InterPro" id="IPR027417">
    <property type="entry name" value="P-loop_NTPase"/>
</dbReference>
<dbReference type="PANTHER" id="PTHR42781">
    <property type="entry name" value="SPERMIDINE/PUTRESCINE IMPORT ATP-BINDING PROTEIN POTA"/>
    <property type="match status" value="1"/>
</dbReference>
<proteinExistence type="predicted"/>
<keyword evidence="1" id="KW-0813">Transport</keyword>
<dbReference type="EMBL" id="QWJJ01000017">
    <property type="protein sequence ID" value="RII37463.1"/>
    <property type="molecule type" value="Genomic_DNA"/>
</dbReference>
<dbReference type="InterPro" id="IPR003593">
    <property type="entry name" value="AAA+_ATPase"/>
</dbReference>
<dbReference type="PROSITE" id="PS00211">
    <property type="entry name" value="ABC_TRANSPORTER_1"/>
    <property type="match status" value="1"/>
</dbReference>
<organism evidence="5 6">
    <name type="scientific">Pseudooceanicola sediminis</name>
    <dbReference type="NCBI Taxonomy" id="2211117"/>
    <lineage>
        <taxon>Bacteria</taxon>
        <taxon>Pseudomonadati</taxon>
        <taxon>Pseudomonadota</taxon>
        <taxon>Alphaproteobacteria</taxon>
        <taxon>Rhodobacterales</taxon>
        <taxon>Paracoccaceae</taxon>
        <taxon>Pseudooceanicola</taxon>
    </lineage>
</organism>
<dbReference type="GO" id="GO:0015697">
    <property type="term" value="P:quaternary ammonium group transport"/>
    <property type="evidence" value="ECO:0007669"/>
    <property type="project" value="UniProtKB-ARBA"/>
</dbReference>
<dbReference type="Pfam" id="PF00005">
    <property type="entry name" value="ABC_tran"/>
    <property type="match status" value="1"/>
</dbReference>
<dbReference type="GO" id="GO:0043190">
    <property type="term" value="C:ATP-binding cassette (ABC) transporter complex"/>
    <property type="evidence" value="ECO:0007669"/>
    <property type="project" value="InterPro"/>
</dbReference>
<dbReference type="InterPro" id="IPR008995">
    <property type="entry name" value="Mo/tungstate-bd_C_term_dom"/>
</dbReference>
<evidence type="ECO:0000313" key="6">
    <source>
        <dbReference type="Proteomes" id="UP000265848"/>
    </source>
</evidence>
<dbReference type="InterPro" id="IPR017871">
    <property type="entry name" value="ABC_transporter-like_CS"/>
</dbReference>
<dbReference type="InterPro" id="IPR050093">
    <property type="entry name" value="ABC_SmlMolc_Importer"/>
</dbReference>
<evidence type="ECO:0000313" key="5">
    <source>
        <dbReference type="EMBL" id="RII37463.1"/>
    </source>
</evidence>
<dbReference type="Gene3D" id="2.40.50.100">
    <property type="match status" value="1"/>
</dbReference>
<evidence type="ECO:0000259" key="4">
    <source>
        <dbReference type="PROSITE" id="PS50893"/>
    </source>
</evidence>
<dbReference type="GO" id="GO:0005524">
    <property type="term" value="F:ATP binding"/>
    <property type="evidence" value="ECO:0007669"/>
    <property type="project" value="UniProtKB-KW"/>
</dbReference>